<reference evidence="2" key="1">
    <citation type="submission" date="2025-08" db="UniProtKB">
        <authorList>
            <consortium name="RefSeq"/>
        </authorList>
    </citation>
    <scope>IDENTIFICATION</scope>
    <source>
        <tissue evidence="2">Whole body</tissue>
    </source>
</reference>
<evidence type="ECO:0000313" key="2">
    <source>
        <dbReference type="RefSeq" id="XP_024868766.1"/>
    </source>
</evidence>
<keyword evidence="1" id="KW-1185">Reference proteome</keyword>
<evidence type="ECO:0000313" key="1">
    <source>
        <dbReference type="Proteomes" id="UP000504618"/>
    </source>
</evidence>
<dbReference type="GeneID" id="112452648"/>
<gene>
    <name evidence="2" type="primary">LOC112452648</name>
</gene>
<name>A0A6J1PHB3_9HYME</name>
<protein>
    <submittedName>
        <fullName evidence="2">Uncharacterized protein LOC112452648</fullName>
    </submittedName>
</protein>
<sequence>MKPSTEEIVKLFPTEDTSTYYIPPISKKISRIGKSLISRGKLVDKYRNKTRALKLIHEWKSPDDRRTDSPDSSSDEDAILEAKAWLQSHSMPWEIVVTNWKLTAEYRRKSIKSNRNLKLSQIFESWPILKHPNAYTLIEEDYSCLKLSTRELTLESWTTFFTKVLAVRPPKKDDDAAKAFVELIQYDEKLTDNAKVVAQLRLLPHLLPPKNRFRVKKISGNHRYLNVKIA</sequence>
<dbReference type="RefSeq" id="XP_024868766.1">
    <property type="nucleotide sequence ID" value="XM_025012998.1"/>
</dbReference>
<dbReference type="AlphaFoldDB" id="A0A6J1PHB3"/>
<accession>A0A6J1PHB3</accession>
<dbReference type="Proteomes" id="UP000504618">
    <property type="component" value="Unplaced"/>
</dbReference>
<proteinExistence type="predicted"/>
<organism evidence="1 2">
    <name type="scientific">Temnothorax curvispinosus</name>
    <dbReference type="NCBI Taxonomy" id="300111"/>
    <lineage>
        <taxon>Eukaryota</taxon>
        <taxon>Metazoa</taxon>
        <taxon>Ecdysozoa</taxon>
        <taxon>Arthropoda</taxon>
        <taxon>Hexapoda</taxon>
        <taxon>Insecta</taxon>
        <taxon>Pterygota</taxon>
        <taxon>Neoptera</taxon>
        <taxon>Endopterygota</taxon>
        <taxon>Hymenoptera</taxon>
        <taxon>Apocrita</taxon>
        <taxon>Aculeata</taxon>
        <taxon>Formicoidea</taxon>
        <taxon>Formicidae</taxon>
        <taxon>Myrmicinae</taxon>
        <taxon>Temnothorax</taxon>
    </lineage>
</organism>
<dbReference type="OrthoDB" id="7554309at2759"/>